<evidence type="ECO:0000259" key="1">
    <source>
        <dbReference type="Pfam" id="PF13672"/>
    </source>
</evidence>
<comment type="caution">
    <text evidence="2">The sequence shown here is derived from an EMBL/GenBank/DDBJ whole genome shotgun (WGS) entry which is preliminary data.</text>
</comment>
<dbReference type="Pfam" id="PF13672">
    <property type="entry name" value="PP2C_2"/>
    <property type="match status" value="1"/>
</dbReference>
<protein>
    <recommendedName>
        <fullName evidence="1">PPM-type phosphatase domain-containing protein</fullName>
    </recommendedName>
</protein>
<feature type="domain" description="PPM-type phosphatase" evidence="1">
    <location>
        <begin position="14"/>
        <end position="238"/>
    </location>
</feature>
<dbReference type="InterPro" id="IPR001932">
    <property type="entry name" value="PPM-type_phosphatase-like_dom"/>
</dbReference>
<dbReference type="RefSeq" id="WP_183603788.1">
    <property type="nucleotide sequence ID" value="NZ_JACHXK010000021.1"/>
</dbReference>
<keyword evidence="3" id="KW-1185">Reference proteome</keyword>
<gene>
    <name evidence="2" type="ORF">FHS18_005828</name>
</gene>
<dbReference type="AlphaFoldDB" id="A0A7W5B3F2"/>
<reference evidence="2 3" key="1">
    <citation type="submission" date="2020-08" db="EMBL/GenBank/DDBJ databases">
        <title>Genomic Encyclopedia of Type Strains, Phase III (KMG-III): the genomes of soil and plant-associated and newly described type strains.</title>
        <authorList>
            <person name="Whitman W."/>
        </authorList>
    </citation>
    <scope>NUCLEOTIDE SEQUENCE [LARGE SCALE GENOMIC DNA]</scope>
    <source>
        <strain evidence="2 3">CECT 5862</strain>
    </source>
</reference>
<dbReference type="Proteomes" id="UP000570361">
    <property type="component" value="Unassembled WGS sequence"/>
</dbReference>
<name>A0A7W5B3F2_9BACL</name>
<dbReference type="InterPro" id="IPR036457">
    <property type="entry name" value="PPM-type-like_dom_sf"/>
</dbReference>
<proteinExistence type="predicted"/>
<accession>A0A7W5B3F2</accession>
<evidence type="ECO:0000313" key="3">
    <source>
        <dbReference type="Proteomes" id="UP000570361"/>
    </source>
</evidence>
<dbReference type="SUPFAM" id="SSF81606">
    <property type="entry name" value="PP2C-like"/>
    <property type="match status" value="1"/>
</dbReference>
<sequence>MKVKHEKFTMKGVGRLNEDAIVAHTQANLYGVLDGVSSLVPYQNAKQETGGFIAANLAKTYFESLAAPGSLRDHLIEANDLLREQMVLATIDLAKKEELWGAAAAIIRIQEDGVEYIQTGDCMVLAVYENEEVRPLTWRQVSHLEAPAFAKWESGIANGLKSREALHETIIDTIIQNRYRSNTAGGYGVLNGDQEAARYFEYGKINLTCLKHMILLTDGMFWPTNDVHEESSYWSFVAHEILKKGIEPYTKALIELEESDPECIRHIRFKKSDDKTAVVISFH</sequence>
<organism evidence="2 3">
    <name type="scientific">Paenibacillus phyllosphaerae</name>
    <dbReference type="NCBI Taxonomy" id="274593"/>
    <lineage>
        <taxon>Bacteria</taxon>
        <taxon>Bacillati</taxon>
        <taxon>Bacillota</taxon>
        <taxon>Bacilli</taxon>
        <taxon>Bacillales</taxon>
        <taxon>Paenibacillaceae</taxon>
        <taxon>Paenibacillus</taxon>
    </lineage>
</organism>
<evidence type="ECO:0000313" key="2">
    <source>
        <dbReference type="EMBL" id="MBB3113715.1"/>
    </source>
</evidence>
<dbReference type="EMBL" id="JACHXK010000021">
    <property type="protein sequence ID" value="MBB3113715.1"/>
    <property type="molecule type" value="Genomic_DNA"/>
</dbReference>
<dbReference type="Gene3D" id="3.60.40.10">
    <property type="entry name" value="PPM-type phosphatase domain"/>
    <property type="match status" value="1"/>
</dbReference>